<evidence type="ECO:0000256" key="1">
    <source>
        <dbReference type="SAM" id="Phobius"/>
    </source>
</evidence>
<evidence type="ECO:0000313" key="3">
    <source>
        <dbReference type="Proteomes" id="UP001165306"/>
    </source>
</evidence>
<keyword evidence="1" id="KW-0812">Transmembrane</keyword>
<keyword evidence="1" id="KW-0472">Membrane</keyword>
<reference evidence="2" key="1">
    <citation type="submission" date="2022-06" db="EMBL/GenBank/DDBJ databases">
        <title>CFH 74404 Thermomicrobiaceae sp.</title>
        <authorList>
            <person name="Ming H."/>
            <person name="Li W.-J."/>
            <person name="Zhao Z."/>
        </authorList>
    </citation>
    <scope>NUCLEOTIDE SEQUENCE</scope>
    <source>
        <strain evidence="2">CFH 74404</strain>
    </source>
</reference>
<evidence type="ECO:0000313" key="2">
    <source>
        <dbReference type="EMBL" id="MCM8747770.1"/>
    </source>
</evidence>
<feature type="transmembrane region" description="Helical" evidence="1">
    <location>
        <begin position="78"/>
        <end position="102"/>
    </location>
</feature>
<feature type="transmembrane region" description="Helical" evidence="1">
    <location>
        <begin position="12"/>
        <end position="36"/>
    </location>
</feature>
<protein>
    <submittedName>
        <fullName evidence="2">Uncharacterized protein</fullName>
    </submittedName>
</protein>
<dbReference type="EMBL" id="JAMSLR010000001">
    <property type="protein sequence ID" value="MCM8747770.1"/>
    <property type="molecule type" value="Genomic_DNA"/>
</dbReference>
<feature type="transmembrane region" description="Helical" evidence="1">
    <location>
        <begin position="122"/>
        <end position="142"/>
    </location>
</feature>
<proteinExistence type="predicted"/>
<keyword evidence="3" id="KW-1185">Reference proteome</keyword>
<gene>
    <name evidence="2" type="ORF">NET02_01260</name>
</gene>
<dbReference type="Proteomes" id="UP001165306">
    <property type="component" value="Unassembled WGS sequence"/>
</dbReference>
<accession>A0AA41WD14</accession>
<feature type="transmembrane region" description="Helical" evidence="1">
    <location>
        <begin position="154"/>
        <end position="175"/>
    </location>
</feature>
<dbReference type="AlphaFoldDB" id="A0AA41WD14"/>
<dbReference type="RefSeq" id="WP_284055555.1">
    <property type="nucleotide sequence ID" value="NZ_JAMSLR010000001.1"/>
</dbReference>
<sequence length="184" mass="18402">MTTARWTPRAIAIVGMVASATVAGIAGATLVAPLALAVPERAVWPLAIGFGTLLAALAAAWAANLLDPARARSRLPAIVGLAEGTAVAVIVVGFVLPWLVGISDLFTLIASVTGALGFGETALLAIVVLMAAIGIVASLMTARLRSPSRSLRRDLALSLGLLALGVLVVVGGVTVTCSVTSCVA</sequence>
<comment type="caution">
    <text evidence="2">The sequence shown here is derived from an EMBL/GenBank/DDBJ whole genome shotgun (WGS) entry which is preliminary data.</text>
</comment>
<keyword evidence="1" id="KW-1133">Transmembrane helix</keyword>
<organism evidence="2 3">
    <name type="scientific">Thermalbibacter longus</name>
    <dbReference type="NCBI Taxonomy" id="2951981"/>
    <lineage>
        <taxon>Bacteria</taxon>
        <taxon>Pseudomonadati</taxon>
        <taxon>Thermomicrobiota</taxon>
        <taxon>Thermomicrobia</taxon>
        <taxon>Thermomicrobiales</taxon>
        <taxon>Thermomicrobiaceae</taxon>
        <taxon>Thermalbibacter</taxon>
    </lineage>
</organism>
<feature type="transmembrane region" description="Helical" evidence="1">
    <location>
        <begin position="42"/>
        <end position="66"/>
    </location>
</feature>
<name>A0AA41WD14_9BACT</name>